<dbReference type="EMBL" id="OQ326496">
    <property type="protein sequence ID" value="WDQ45417.1"/>
    <property type="molecule type" value="Genomic_DNA"/>
</dbReference>
<sequence length="36" mass="3905">MRFAYTISITISIGVTVCAIQIKPLPKSPLSDNNIV</sequence>
<organism evidence="1">
    <name type="scientific">Enterocloster phage PMBT24</name>
    <dbReference type="NCBI Taxonomy" id="3025413"/>
    <lineage>
        <taxon>Viruses</taxon>
        <taxon>Duplodnaviria</taxon>
        <taxon>Heunggongvirae</taxon>
        <taxon>Uroviricota</taxon>
        <taxon>Caudoviricetes</taxon>
    </lineage>
</organism>
<evidence type="ECO:0008006" key="2">
    <source>
        <dbReference type="Google" id="ProtNLM"/>
    </source>
</evidence>
<name>A0AAT9TS15_9CAUD</name>
<proteinExistence type="predicted"/>
<protein>
    <recommendedName>
        <fullName evidence="2">Lipoprotein</fullName>
    </recommendedName>
</protein>
<reference evidence="1" key="1">
    <citation type="submission" date="2023-01" db="EMBL/GenBank/DDBJ databases">
        <authorList>
            <person name="Sprotte S."/>
            <person name="Brinks E."/>
        </authorList>
    </citation>
    <scope>NUCLEOTIDE SEQUENCE</scope>
</reference>
<reference evidence="1" key="2">
    <citation type="journal article" date="2024" name="Heliyon">
        <title>Complete genome sequence of the novel virulent phage PMBT24 infecting Enterocloster bolteae from the human gut.</title>
        <authorList>
            <person name="Sprotte S."/>
            <person name="Brinks E."/>
            <person name="Neve H."/>
            <person name="Franz C.M.A.P."/>
        </authorList>
    </citation>
    <scope>NUCLEOTIDE SEQUENCE</scope>
</reference>
<evidence type="ECO:0000313" key="1">
    <source>
        <dbReference type="EMBL" id="WDQ45417.1"/>
    </source>
</evidence>
<accession>A0AAT9TS15</accession>